<proteinExistence type="predicted"/>
<keyword evidence="3" id="KW-1185">Reference proteome</keyword>
<comment type="caution">
    <text evidence="2">The sequence shown here is derived from an EMBL/GenBank/DDBJ whole genome shotgun (WGS) entry which is preliminary data.</text>
</comment>
<protein>
    <submittedName>
        <fullName evidence="2">Uncharacterized protein</fullName>
    </submittedName>
</protein>
<feature type="chain" id="PRO_5047524938" evidence="1">
    <location>
        <begin position="19"/>
        <end position="403"/>
    </location>
</feature>
<dbReference type="PANTHER" id="PTHR35560:SF3">
    <property type="entry name" value="PEPTIDASE S9 PROLYL OLIGOPEPTIDASE CATALYTIC DOMAIN-CONTAINING PROTEIN"/>
    <property type="match status" value="1"/>
</dbReference>
<dbReference type="PANTHER" id="PTHR35560">
    <property type="entry name" value="BLL0132 PROTEIN"/>
    <property type="match status" value="1"/>
</dbReference>
<dbReference type="Gene3D" id="3.40.50.1820">
    <property type="entry name" value="alpha/beta hydrolase"/>
    <property type="match status" value="1"/>
</dbReference>
<gene>
    <name evidence="2" type="ORF">VKT23_011139</name>
</gene>
<dbReference type="InterPro" id="IPR029058">
    <property type="entry name" value="AB_hydrolase_fold"/>
</dbReference>
<dbReference type="EMBL" id="JBANRG010000023">
    <property type="protein sequence ID" value="KAK7455267.1"/>
    <property type="molecule type" value="Genomic_DNA"/>
</dbReference>
<reference evidence="2 3" key="1">
    <citation type="submission" date="2024-01" db="EMBL/GenBank/DDBJ databases">
        <title>A draft genome for the cacao thread blight pathogen Marasmiellus scandens.</title>
        <authorList>
            <person name="Baruah I.K."/>
            <person name="Leung J."/>
            <person name="Bukari Y."/>
            <person name="Amoako-Attah I."/>
            <person name="Meinhardt L.W."/>
            <person name="Bailey B.A."/>
            <person name="Cohen S.P."/>
        </authorList>
    </citation>
    <scope>NUCLEOTIDE SEQUENCE [LARGE SCALE GENOMIC DNA]</scope>
    <source>
        <strain evidence="2 3">GH-19</strain>
    </source>
</reference>
<keyword evidence="1" id="KW-0732">Signal</keyword>
<feature type="signal peptide" evidence="1">
    <location>
        <begin position="1"/>
        <end position="18"/>
    </location>
</feature>
<name>A0ABR1JEP2_9AGAR</name>
<evidence type="ECO:0000256" key="1">
    <source>
        <dbReference type="SAM" id="SignalP"/>
    </source>
</evidence>
<evidence type="ECO:0000313" key="3">
    <source>
        <dbReference type="Proteomes" id="UP001498398"/>
    </source>
</evidence>
<dbReference type="Proteomes" id="UP001498398">
    <property type="component" value="Unassembled WGS sequence"/>
</dbReference>
<evidence type="ECO:0000313" key="2">
    <source>
        <dbReference type="EMBL" id="KAK7455267.1"/>
    </source>
</evidence>
<organism evidence="2 3">
    <name type="scientific">Marasmiellus scandens</name>
    <dbReference type="NCBI Taxonomy" id="2682957"/>
    <lineage>
        <taxon>Eukaryota</taxon>
        <taxon>Fungi</taxon>
        <taxon>Dikarya</taxon>
        <taxon>Basidiomycota</taxon>
        <taxon>Agaricomycotina</taxon>
        <taxon>Agaricomycetes</taxon>
        <taxon>Agaricomycetidae</taxon>
        <taxon>Agaricales</taxon>
        <taxon>Marasmiineae</taxon>
        <taxon>Omphalotaceae</taxon>
        <taxon>Marasmiellus</taxon>
    </lineage>
</organism>
<sequence>MVASRSFLPLTLLPLLTAAYTYLDNPAVGGDNDNGWTELPPVPGADLISDWPVDGTDSTFVVYQSSGLDNSAITRAIIVPGAKARDHWSYWITMKNILSFAAEADPSIDANTVSIMSPCFMAQVDAQAGAANSTNLYWSKTGWFSGTYAEGPNDKDKISSFDILDNLAAHYADKSIYPNLQEIIFAGHSAAAQMFQRYAALRNPTDNDDAIHYIVANPGSFLWLASDRPAPNSSCEDVDRYKYGLDDGFPGYATGTFNRVGRGGLVDRYLSRNVHYAHGTADDGPGDTSCQAVTQGSSHLERGQNFVSLLQSLSTGWPTTQTIDWVEGVSHQNQDMYNSSALRERLFKDATVSGSGTRPATASTYSTTSDPTVNSAYTISHQLLGVLATTFSIVVGTAGFMLL</sequence>
<accession>A0ABR1JEP2</accession>